<organism evidence="1">
    <name type="scientific">Halalkalibacterium halodurans</name>
    <name type="common">Bacillus halodurans</name>
    <dbReference type="NCBI Taxonomy" id="86665"/>
    <lineage>
        <taxon>Bacteria</taxon>
        <taxon>Bacillati</taxon>
        <taxon>Bacillota</taxon>
        <taxon>Bacilli</taxon>
        <taxon>Bacillales</taxon>
        <taxon>Bacillaceae</taxon>
        <taxon>Halalkalibacterium (ex Joshi et al. 2022)</taxon>
    </lineage>
</organism>
<sequence>MKLEGNILSGEFDQNRNEFTLQKIKHFQAESTLKEGQLLSLYHYLTAHQFDTGGQILTLYDQMPIKLNEEELKQLIEDLEKVKEWYDR</sequence>
<dbReference type="EMBL" id="LILD01000001">
    <property type="protein sequence ID" value="KOO38908.1"/>
    <property type="molecule type" value="Genomic_DNA"/>
</dbReference>
<proteinExistence type="predicted"/>
<gene>
    <name evidence="1" type="ORF">AMD02_08535</name>
</gene>
<dbReference type="GeneID" id="87597807"/>
<dbReference type="AlphaFoldDB" id="A0A0M0KKI8"/>
<comment type="caution">
    <text evidence="1">The sequence shown here is derived from an EMBL/GenBank/DDBJ whole genome shotgun (WGS) entry which is preliminary data.</text>
</comment>
<name>A0A0M0KKI8_ALKHA</name>
<accession>A0A0M0KKI8</accession>
<protein>
    <submittedName>
        <fullName evidence="1">Uncharacterized protein</fullName>
    </submittedName>
</protein>
<dbReference type="RefSeq" id="WP_010898422.1">
    <property type="nucleotide sequence ID" value="NZ_CP040441.1"/>
</dbReference>
<dbReference type="PATRIC" id="fig|136160.3.peg.2044"/>
<dbReference type="OMA" id="QHEHDED"/>
<reference evidence="1" key="1">
    <citation type="submission" date="2015-08" db="EMBL/GenBank/DDBJ databases">
        <title>Complete DNA Sequence of Pseudomonas syringae pv. actinidiae, the Causal Agent of Kiwifruit Canker Disease.</title>
        <authorList>
            <person name="Rikkerink E.H.A."/>
            <person name="Fineran P.C."/>
        </authorList>
    </citation>
    <scope>NUCLEOTIDE SEQUENCE</scope>
    <source>
        <strain evidence="1">DSM 13666</strain>
    </source>
</reference>
<evidence type="ECO:0000313" key="1">
    <source>
        <dbReference type="EMBL" id="KOO38908.1"/>
    </source>
</evidence>